<feature type="transmembrane region" description="Helical" evidence="8">
    <location>
        <begin position="66"/>
        <end position="86"/>
    </location>
</feature>
<keyword evidence="7" id="KW-0460">Magnesium</keyword>
<keyword evidence="7" id="KW-0479">Metal-binding</keyword>
<proteinExistence type="predicted"/>
<reference evidence="9 10" key="1">
    <citation type="submission" date="2018-10" db="EMBL/GenBank/DDBJ databases">
        <authorList>
            <person name="Zhang X."/>
        </authorList>
    </citation>
    <scope>NUCLEOTIDE SEQUENCE [LARGE SCALE GENOMIC DNA]</scope>
    <source>
        <strain evidence="9 10">SK-G1</strain>
    </source>
</reference>
<dbReference type="EMBL" id="CP033169">
    <property type="protein sequence ID" value="AYO30691.1"/>
    <property type="molecule type" value="Genomic_DNA"/>
</dbReference>
<keyword evidence="3" id="KW-0808">Transferase</keyword>
<dbReference type="Pfam" id="PF00953">
    <property type="entry name" value="Glycos_transf_4"/>
    <property type="match status" value="1"/>
</dbReference>
<gene>
    <name evidence="9" type="ORF">D2962_08725</name>
</gene>
<evidence type="ECO:0000256" key="1">
    <source>
        <dbReference type="ARBA" id="ARBA00004651"/>
    </source>
</evidence>
<feature type="binding site" evidence="7">
    <location>
        <position position="150"/>
    </location>
    <ligand>
        <name>Mg(2+)</name>
        <dbReference type="ChEBI" id="CHEBI:18420"/>
    </ligand>
</feature>
<name>A0A3G2R5N0_9FIRM</name>
<dbReference type="GO" id="GO:0046872">
    <property type="term" value="F:metal ion binding"/>
    <property type="evidence" value="ECO:0007669"/>
    <property type="project" value="UniProtKB-KW"/>
</dbReference>
<keyword evidence="2" id="KW-1003">Cell membrane</keyword>
<comment type="cofactor">
    <cofactor evidence="7">
        <name>Mg(2+)</name>
        <dbReference type="ChEBI" id="CHEBI:18420"/>
    </cofactor>
</comment>
<evidence type="ECO:0000313" key="9">
    <source>
        <dbReference type="EMBL" id="AYO30691.1"/>
    </source>
</evidence>
<feature type="transmembrane region" description="Helical" evidence="8">
    <location>
        <begin position="132"/>
        <end position="152"/>
    </location>
</feature>
<evidence type="ECO:0000256" key="3">
    <source>
        <dbReference type="ARBA" id="ARBA00022679"/>
    </source>
</evidence>
<dbReference type="GO" id="GO:0016780">
    <property type="term" value="F:phosphotransferase activity, for other substituted phosphate groups"/>
    <property type="evidence" value="ECO:0007669"/>
    <property type="project" value="InterPro"/>
</dbReference>
<evidence type="ECO:0000313" key="10">
    <source>
        <dbReference type="Proteomes" id="UP000280960"/>
    </source>
</evidence>
<keyword evidence="6 8" id="KW-0472">Membrane</keyword>
<feature type="transmembrane region" description="Helical" evidence="8">
    <location>
        <begin position="43"/>
        <end position="60"/>
    </location>
</feature>
<accession>A0A3G2R5N0</accession>
<comment type="subcellular location">
    <subcellularLocation>
        <location evidence="1">Cell membrane</location>
        <topology evidence="1">Multi-pass membrane protein</topology>
    </subcellularLocation>
</comment>
<protein>
    <recommendedName>
        <fullName evidence="11">UDP-N-acetylmuramyl pentapeptide phosphotransferase</fullName>
    </recommendedName>
</protein>
<keyword evidence="5 8" id="KW-1133">Transmembrane helix</keyword>
<feature type="binding site" evidence="7">
    <location>
        <position position="209"/>
    </location>
    <ligand>
        <name>Mg(2+)</name>
        <dbReference type="ChEBI" id="CHEBI:18420"/>
    </ligand>
</feature>
<evidence type="ECO:0008006" key="11">
    <source>
        <dbReference type="Google" id="ProtNLM"/>
    </source>
</evidence>
<dbReference type="AlphaFoldDB" id="A0A3G2R5N0"/>
<evidence type="ECO:0000256" key="4">
    <source>
        <dbReference type="ARBA" id="ARBA00022692"/>
    </source>
</evidence>
<feature type="transmembrane region" description="Helical" evidence="8">
    <location>
        <begin position="6"/>
        <end position="22"/>
    </location>
</feature>
<keyword evidence="4 8" id="KW-0812">Transmembrane</keyword>
<sequence>MKILFYFFLPAFFSYILINNFLRWDNVKEKLNYKNRRVKTAGGIVMVLTTLLMSLISLLWNYQEDTVFIIISVACMGFIGFLDDMFGNSRAKGFRGHFNLLLKGEISTGALKAFTGLVTSAAVVFMRGYASFLQLATDTLMITFAINSLNILDLRPGRVCKFFLLFMTILAVYDIYMGPVKSFYHFLPIFVSTAVFFYYDLREYVMMGDTGSNVLGICFGLSMAWILPLEYKIIMAVFLFGLNVAAEKLSLSVIIQKVRLLRLIDDMGRRP</sequence>
<feature type="transmembrane region" description="Helical" evidence="8">
    <location>
        <begin position="106"/>
        <end position="126"/>
    </location>
</feature>
<dbReference type="InterPro" id="IPR000715">
    <property type="entry name" value="Glycosyl_transferase_4"/>
</dbReference>
<feature type="transmembrane region" description="Helical" evidence="8">
    <location>
        <begin position="211"/>
        <end position="227"/>
    </location>
</feature>
<dbReference type="GO" id="GO:0071555">
    <property type="term" value="P:cell wall organization"/>
    <property type="evidence" value="ECO:0007669"/>
    <property type="project" value="TreeGrafter"/>
</dbReference>
<dbReference type="KEGG" id="bacg:D2962_08725"/>
<feature type="transmembrane region" description="Helical" evidence="8">
    <location>
        <begin position="159"/>
        <end position="176"/>
    </location>
</feature>
<dbReference type="GO" id="GO:0044038">
    <property type="term" value="P:cell wall macromolecule biosynthetic process"/>
    <property type="evidence" value="ECO:0007669"/>
    <property type="project" value="TreeGrafter"/>
</dbReference>
<dbReference type="Proteomes" id="UP000280960">
    <property type="component" value="Chromosome"/>
</dbReference>
<organism evidence="9 10">
    <name type="scientific">Biomaibacter acetigenes</name>
    <dbReference type="NCBI Taxonomy" id="2316383"/>
    <lineage>
        <taxon>Bacteria</taxon>
        <taxon>Bacillati</taxon>
        <taxon>Bacillota</taxon>
        <taxon>Clostridia</taxon>
        <taxon>Thermosediminibacterales</taxon>
        <taxon>Tepidanaerobacteraceae</taxon>
        <taxon>Biomaibacter</taxon>
    </lineage>
</organism>
<evidence type="ECO:0000256" key="8">
    <source>
        <dbReference type="SAM" id="Phobius"/>
    </source>
</evidence>
<dbReference type="PANTHER" id="PTHR22926">
    <property type="entry name" value="PHOSPHO-N-ACETYLMURAMOYL-PENTAPEPTIDE-TRANSFERASE"/>
    <property type="match status" value="1"/>
</dbReference>
<feature type="transmembrane region" description="Helical" evidence="8">
    <location>
        <begin position="182"/>
        <end position="199"/>
    </location>
</feature>
<dbReference type="GO" id="GO:0005886">
    <property type="term" value="C:plasma membrane"/>
    <property type="evidence" value="ECO:0007669"/>
    <property type="project" value="UniProtKB-SubCell"/>
</dbReference>
<evidence type="ECO:0000256" key="7">
    <source>
        <dbReference type="PIRSR" id="PIRSR600715-1"/>
    </source>
</evidence>
<dbReference type="PANTHER" id="PTHR22926:SF3">
    <property type="entry name" value="UNDECAPRENYL-PHOSPHATE ALPHA-N-ACETYLGLUCOSAMINYL 1-PHOSPHATE TRANSFERASE"/>
    <property type="match status" value="1"/>
</dbReference>
<evidence type="ECO:0000256" key="2">
    <source>
        <dbReference type="ARBA" id="ARBA00022475"/>
    </source>
</evidence>
<evidence type="ECO:0000256" key="5">
    <source>
        <dbReference type="ARBA" id="ARBA00022989"/>
    </source>
</evidence>
<feature type="transmembrane region" description="Helical" evidence="8">
    <location>
        <begin position="233"/>
        <end position="255"/>
    </location>
</feature>
<keyword evidence="10" id="KW-1185">Reference proteome</keyword>
<evidence type="ECO:0000256" key="6">
    <source>
        <dbReference type="ARBA" id="ARBA00023136"/>
    </source>
</evidence>